<keyword evidence="2" id="KW-0732">Signal</keyword>
<sequence>MPALNIFLWIKYLGIIIQVSTPDYLFSDFVSCGLIFYGSLQISETVDFESDFDDPALDLIHIPIQDWINSVELGWNRVRFYIEMEYEGLVIDVFHRGHGAFVSWIYRDILLVPDESRALDLVRTHPLPATRPGHSIYVSPHSTNHPVTDRRIEWIEPEEQKLDKIESGVARGQTTEAEQDAEQKLKRRTRRGGKKYHERKQRKLERMSTRGNFDCGDEETPQD</sequence>
<dbReference type="Proteomes" id="UP000663888">
    <property type="component" value="Unassembled WGS sequence"/>
</dbReference>
<proteinExistence type="predicted"/>
<evidence type="ECO:0008006" key="5">
    <source>
        <dbReference type="Google" id="ProtNLM"/>
    </source>
</evidence>
<organism evidence="3 4">
    <name type="scientific">Rhizoctonia solani</name>
    <dbReference type="NCBI Taxonomy" id="456999"/>
    <lineage>
        <taxon>Eukaryota</taxon>
        <taxon>Fungi</taxon>
        <taxon>Dikarya</taxon>
        <taxon>Basidiomycota</taxon>
        <taxon>Agaricomycotina</taxon>
        <taxon>Agaricomycetes</taxon>
        <taxon>Cantharellales</taxon>
        <taxon>Ceratobasidiaceae</taxon>
        <taxon>Rhizoctonia</taxon>
    </lineage>
</organism>
<protein>
    <recommendedName>
        <fullName evidence="5">RPA43 OB domain-containing protein</fullName>
    </recommendedName>
</protein>
<feature type="chain" id="PRO_5034491179" description="RPA43 OB domain-containing protein" evidence="2">
    <location>
        <begin position="23"/>
        <end position="223"/>
    </location>
</feature>
<evidence type="ECO:0000256" key="1">
    <source>
        <dbReference type="SAM" id="MobiDB-lite"/>
    </source>
</evidence>
<dbReference type="EMBL" id="CAJMWX010000916">
    <property type="protein sequence ID" value="CAE6438546.1"/>
    <property type="molecule type" value="Genomic_DNA"/>
</dbReference>
<gene>
    <name evidence="3" type="ORF">RDB_LOCUS46361</name>
</gene>
<evidence type="ECO:0000313" key="4">
    <source>
        <dbReference type="Proteomes" id="UP000663888"/>
    </source>
</evidence>
<comment type="caution">
    <text evidence="3">The sequence shown here is derived from an EMBL/GenBank/DDBJ whole genome shotgun (WGS) entry which is preliminary data.</text>
</comment>
<accession>A0A8H2Y1F8</accession>
<reference evidence="3" key="1">
    <citation type="submission" date="2021-01" db="EMBL/GenBank/DDBJ databases">
        <authorList>
            <person name="Kaushik A."/>
        </authorList>
    </citation>
    <scope>NUCLEOTIDE SEQUENCE</scope>
    <source>
        <strain evidence="3">AG4-R118</strain>
    </source>
</reference>
<feature type="compositionally biased region" description="Basic residues" evidence="1">
    <location>
        <begin position="185"/>
        <end position="203"/>
    </location>
</feature>
<evidence type="ECO:0000313" key="3">
    <source>
        <dbReference type="EMBL" id="CAE6438546.1"/>
    </source>
</evidence>
<evidence type="ECO:0000256" key="2">
    <source>
        <dbReference type="SAM" id="SignalP"/>
    </source>
</evidence>
<dbReference type="AlphaFoldDB" id="A0A8H2Y1F8"/>
<feature type="signal peptide" evidence="2">
    <location>
        <begin position="1"/>
        <end position="22"/>
    </location>
</feature>
<feature type="region of interest" description="Disordered" evidence="1">
    <location>
        <begin position="165"/>
        <end position="223"/>
    </location>
</feature>
<name>A0A8H2Y1F8_9AGAM</name>